<dbReference type="InterPro" id="IPR018383">
    <property type="entry name" value="UPF0324_pro"/>
</dbReference>
<dbReference type="PANTHER" id="PTHR30106">
    <property type="entry name" value="INNER MEMBRANE PROTEIN YEIH-RELATED"/>
    <property type="match status" value="1"/>
</dbReference>
<evidence type="ECO:0000256" key="5">
    <source>
        <dbReference type="ARBA" id="ARBA00022989"/>
    </source>
</evidence>
<feature type="transmembrane region" description="Helical" evidence="7">
    <location>
        <begin position="45"/>
        <end position="63"/>
    </location>
</feature>
<comment type="caution">
    <text evidence="8">The sequence shown here is derived from an EMBL/GenBank/DDBJ whole genome shotgun (WGS) entry which is preliminary data.</text>
</comment>
<feature type="transmembrane region" description="Helical" evidence="7">
    <location>
        <begin position="286"/>
        <end position="308"/>
    </location>
</feature>
<keyword evidence="5 7" id="KW-1133">Transmembrane helix</keyword>
<accession>A0A0L6CIZ7</accession>
<evidence type="ECO:0000256" key="3">
    <source>
        <dbReference type="ARBA" id="ARBA00022475"/>
    </source>
</evidence>
<dbReference type="RefSeq" id="WP_197275020.1">
    <property type="nucleotide sequence ID" value="NZ_LAIR01000002.1"/>
</dbReference>
<gene>
    <name evidence="8" type="ORF">VV01_10405</name>
</gene>
<feature type="transmembrane region" description="Helical" evidence="7">
    <location>
        <begin position="21"/>
        <end position="39"/>
    </location>
</feature>
<reference evidence="9" key="1">
    <citation type="submission" date="2015-03" db="EMBL/GenBank/DDBJ databases">
        <title>Luteipulveratus halotolerans sp. nov., a novel actinobacterium (Dermacoccaceae) from Sarawak, Malaysia.</title>
        <authorList>
            <person name="Juboi H."/>
            <person name="Basik A."/>
            <person name="Shamsul S.S."/>
            <person name="Arnold P."/>
            <person name="Schmitt E.K."/>
            <person name="Sanglier J.-J."/>
            <person name="Yeo T."/>
        </authorList>
    </citation>
    <scope>NUCLEOTIDE SEQUENCE [LARGE SCALE GENOMIC DNA]</scope>
    <source>
        <strain evidence="9">C296001</strain>
    </source>
</reference>
<dbReference type="Proteomes" id="UP000037397">
    <property type="component" value="Unassembled WGS sequence"/>
</dbReference>
<proteinExistence type="inferred from homology"/>
<dbReference type="PATRIC" id="fig|1631356.3.peg.2030"/>
<protein>
    <submittedName>
        <fullName evidence="8">Membrane protein</fullName>
    </submittedName>
</protein>
<dbReference type="Pfam" id="PF03601">
    <property type="entry name" value="Cons_hypoth698"/>
    <property type="match status" value="1"/>
</dbReference>
<dbReference type="AlphaFoldDB" id="A0A0L6CIZ7"/>
<dbReference type="STRING" id="1631356.VV01_10405"/>
<evidence type="ECO:0000256" key="4">
    <source>
        <dbReference type="ARBA" id="ARBA00022692"/>
    </source>
</evidence>
<feature type="transmembrane region" description="Helical" evidence="7">
    <location>
        <begin position="129"/>
        <end position="146"/>
    </location>
</feature>
<name>A0A0L6CIZ7_9MICO</name>
<comment type="subcellular location">
    <subcellularLocation>
        <location evidence="1">Cell membrane</location>
        <topology evidence="1">Multi-pass membrane protein</topology>
    </subcellularLocation>
</comment>
<comment type="similarity">
    <text evidence="2">Belongs to the UPF0324 family.</text>
</comment>
<evidence type="ECO:0000256" key="7">
    <source>
        <dbReference type="SAM" id="Phobius"/>
    </source>
</evidence>
<feature type="transmembrane region" description="Helical" evidence="7">
    <location>
        <begin position="158"/>
        <end position="178"/>
    </location>
</feature>
<keyword evidence="6 7" id="KW-0472">Membrane</keyword>
<keyword evidence="3" id="KW-1003">Cell membrane</keyword>
<organism evidence="8 9">
    <name type="scientific">Luteipulveratus halotolerans</name>
    <dbReference type="NCBI Taxonomy" id="1631356"/>
    <lineage>
        <taxon>Bacteria</taxon>
        <taxon>Bacillati</taxon>
        <taxon>Actinomycetota</taxon>
        <taxon>Actinomycetes</taxon>
        <taxon>Micrococcales</taxon>
        <taxon>Dermacoccaceae</taxon>
        <taxon>Luteipulveratus</taxon>
    </lineage>
</organism>
<feature type="transmembrane region" description="Helical" evidence="7">
    <location>
        <begin position="256"/>
        <end position="274"/>
    </location>
</feature>
<dbReference type="GO" id="GO:0005886">
    <property type="term" value="C:plasma membrane"/>
    <property type="evidence" value="ECO:0007669"/>
    <property type="project" value="UniProtKB-SubCell"/>
</dbReference>
<sequence length="339" mass="33434">MTSTVSPAPVTHRAYGEILPGLAVCVAGAAVSIAVHALLPVVSPLFVAIVLGALLAHVTGVPARVAPGVALSSRTLLRAGVVLLGIQLSLSDVLGLGPMTLVAVVAVVVVGIAVGVGVGTRLGLSHTQAVLLACGFSICGAAAVAATDGVVDAEDEEVATAVSLVVVFGTAMIVLVPLGAHALGLDDRAAGLWAGLSIHEVAQVVAAGGAIGGSALAVAVVAKLARVLMLAPVMALIGVWQRRRPGTQTDGRRTPLVPLFVLGFLALAVVRTVLEPSQAVLDGAAQVQTALLATAMFALGCGVSAGALRRAGWRVIAVASVTTAAVLGVALAGVVVVGR</sequence>
<dbReference type="PANTHER" id="PTHR30106:SF2">
    <property type="entry name" value="UPF0324 INNER MEMBRANE PROTEIN YEIH"/>
    <property type="match status" value="1"/>
</dbReference>
<feature type="transmembrane region" description="Helical" evidence="7">
    <location>
        <begin position="217"/>
        <end position="240"/>
    </location>
</feature>
<feature type="transmembrane region" description="Helical" evidence="7">
    <location>
        <begin position="190"/>
        <end position="211"/>
    </location>
</feature>
<evidence type="ECO:0000256" key="6">
    <source>
        <dbReference type="ARBA" id="ARBA00023136"/>
    </source>
</evidence>
<evidence type="ECO:0000256" key="1">
    <source>
        <dbReference type="ARBA" id="ARBA00004651"/>
    </source>
</evidence>
<feature type="transmembrane region" description="Helical" evidence="7">
    <location>
        <begin position="315"/>
        <end position="337"/>
    </location>
</feature>
<dbReference type="EMBL" id="LAIR01000002">
    <property type="protein sequence ID" value="KNX37463.1"/>
    <property type="molecule type" value="Genomic_DNA"/>
</dbReference>
<evidence type="ECO:0000313" key="8">
    <source>
        <dbReference type="EMBL" id="KNX37463.1"/>
    </source>
</evidence>
<evidence type="ECO:0000256" key="2">
    <source>
        <dbReference type="ARBA" id="ARBA00007977"/>
    </source>
</evidence>
<feature type="transmembrane region" description="Helical" evidence="7">
    <location>
        <begin position="101"/>
        <end position="122"/>
    </location>
</feature>
<evidence type="ECO:0000313" key="9">
    <source>
        <dbReference type="Proteomes" id="UP000037397"/>
    </source>
</evidence>
<keyword evidence="4 7" id="KW-0812">Transmembrane</keyword>
<keyword evidence="9" id="KW-1185">Reference proteome</keyword>